<dbReference type="EMBL" id="FNDS01000001">
    <property type="protein sequence ID" value="SDH47692.1"/>
    <property type="molecule type" value="Genomic_DNA"/>
</dbReference>
<dbReference type="GO" id="GO:0009297">
    <property type="term" value="P:pilus assembly"/>
    <property type="evidence" value="ECO:0007669"/>
    <property type="project" value="InterPro"/>
</dbReference>
<evidence type="ECO:0000259" key="2">
    <source>
        <dbReference type="Pfam" id="PF13953"/>
    </source>
</evidence>
<evidence type="ECO:0000313" key="3">
    <source>
        <dbReference type="EMBL" id="SDH47692.1"/>
    </source>
</evidence>
<protein>
    <submittedName>
        <fullName evidence="3">Outer membrane usher protein</fullName>
    </submittedName>
</protein>
<reference evidence="4" key="1">
    <citation type="submission" date="2016-10" db="EMBL/GenBank/DDBJ databases">
        <authorList>
            <person name="Varghese N."/>
            <person name="Submissions S."/>
        </authorList>
    </citation>
    <scope>NUCLEOTIDE SEQUENCE [LARGE SCALE GENOMIC DNA]</scope>
    <source>
        <strain evidence="4">CCM 7469</strain>
    </source>
</reference>
<dbReference type="Gene3D" id="2.60.40.2610">
    <property type="entry name" value="Outer membrane usher protein FimD, plug domain"/>
    <property type="match status" value="1"/>
</dbReference>
<dbReference type="AlphaFoldDB" id="A0A1G8CQI4"/>
<dbReference type="InterPro" id="IPR043142">
    <property type="entry name" value="PapC-like_C_sf"/>
</dbReference>
<dbReference type="Gene3D" id="2.60.40.2070">
    <property type="match status" value="1"/>
</dbReference>
<sequence length="817" mass="87893">MLSRLRAPRRQAVRAWPRRLLLAGATLLSGELEALAAPLPTPPRGPLSLPDSTLLALELVLNRKPSGRVLTVEVRDGGLLVDAGELRAAGLALDARHSGLLRLDSLPEVETRYEAATQRLLLQVPTHWLPAQRLGDSPPPAHEQAHTSFGALLNYEVYAASAERGADYSSAWSELRLFGEFGTLSHSGVYQHGYSAAATPSRYLRYDSTWRHANERHALAVEVGDLISTAQSWSTPVRLGGVQVSRDFAIRPDIVTYPLPQFSGEAAVPTTLDLFINGYRNGSYQLEPGPFSISNLPFINGAGQAQLVTTDALGRQVSTRVPFYVSSDLLRPGLADFSAALGSLRRNYGLSSFDYGPGAASASLRYGMTPWFTLESHAEGAAELALGGLGGLLRLGNLGVLSGAVGRSRLRGTEGEQLSLGYQYSAPRFNLSLLRTQRNAGYADLALYDQYQRAPPLPGSPRAGHGSASLSRSSTQATLSVSLQRWGSLGGGYFDVEAGDGSRTRLLNLSWSRSLWGNASLHLSATQQIGAGGWSSAAQLVVPFDLGGTLSASLERTADQGARRRLDYHQATPSAGGLGWNLAHADGDQGGRYQQASLTWRDEHLQVQGGAYGDARGYTRWADVGGSLVWIDDAVLAANRIDDAFVVVSTDGHGGIPVHYENQLVGETNDAGHLLVPWSSGYYDAKYSIDTLGLAANIEAPSVERRVAVRSGSGYLLRFPLRRVVAASVELHDTRGRPLPLGTRISRADGGEAYVGWDGLVYLEGLRARNRLDARLPDGTHCRAEFELDTRIETLAQVGPLSCRPSRDTPTPTGEHR</sequence>
<dbReference type="GO" id="GO:0015473">
    <property type="term" value="F:fimbrial usher porin activity"/>
    <property type="evidence" value="ECO:0007669"/>
    <property type="project" value="InterPro"/>
</dbReference>
<dbReference type="InterPro" id="IPR000015">
    <property type="entry name" value="Fimb_usher"/>
</dbReference>
<dbReference type="PANTHER" id="PTHR30451">
    <property type="entry name" value="OUTER MEMBRANE USHER PROTEIN"/>
    <property type="match status" value="1"/>
</dbReference>
<keyword evidence="4" id="KW-1185">Reference proteome</keyword>
<feature type="domain" description="PapC-like C-terminal" evidence="2">
    <location>
        <begin position="730"/>
        <end position="789"/>
    </location>
</feature>
<dbReference type="Pfam" id="PF13953">
    <property type="entry name" value="PapC_C"/>
    <property type="match status" value="1"/>
</dbReference>
<dbReference type="Pfam" id="PF00577">
    <property type="entry name" value="Usher"/>
    <property type="match status" value="1"/>
</dbReference>
<dbReference type="Gene3D" id="2.60.40.3110">
    <property type="match status" value="1"/>
</dbReference>
<dbReference type="InterPro" id="IPR025949">
    <property type="entry name" value="PapC-like_C"/>
</dbReference>
<organism evidence="3 4">
    <name type="scientific">Pseudomonas panipatensis</name>
    <dbReference type="NCBI Taxonomy" id="428992"/>
    <lineage>
        <taxon>Bacteria</taxon>
        <taxon>Pseudomonadati</taxon>
        <taxon>Pseudomonadota</taxon>
        <taxon>Gammaproteobacteria</taxon>
        <taxon>Pseudomonadales</taxon>
        <taxon>Pseudomonadaceae</taxon>
        <taxon>Pseudomonas</taxon>
    </lineage>
</organism>
<dbReference type="Proteomes" id="UP000199636">
    <property type="component" value="Unassembled WGS sequence"/>
</dbReference>
<feature type="chain" id="PRO_5011569066" evidence="1">
    <location>
        <begin position="37"/>
        <end position="817"/>
    </location>
</feature>
<feature type="signal peptide" evidence="1">
    <location>
        <begin position="1"/>
        <end position="36"/>
    </location>
</feature>
<proteinExistence type="predicted"/>
<dbReference type="PANTHER" id="PTHR30451:SF5">
    <property type="entry name" value="SLR0019 PROTEIN"/>
    <property type="match status" value="1"/>
</dbReference>
<dbReference type="InterPro" id="IPR042186">
    <property type="entry name" value="FimD_plug_dom"/>
</dbReference>
<dbReference type="STRING" id="428992.SAMN05216272_101718"/>
<keyword evidence="1" id="KW-0732">Signal</keyword>
<dbReference type="OrthoDB" id="8587at2"/>
<dbReference type="RefSeq" id="WP_090260900.1">
    <property type="nucleotide sequence ID" value="NZ_FNDS01000001.1"/>
</dbReference>
<evidence type="ECO:0000256" key="1">
    <source>
        <dbReference type="SAM" id="SignalP"/>
    </source>
</evidence>
<accession>A0A1G8CQI4</accession>
<gene>
    <name evidence="3" type="ORF">SAMN05216272_101718</name>
</gene>
<name>A0A1G8CQI4_9PSED</name>
<evidence type="ECO:0000313" key="4">
    <source>
        <dbReference type="Proteomes" id="UP000199636"/>
    </source>
</evidence>
<dbReference type="GO" id="GO:0009279">
    <property type="term" value="C:cell outer membrane"/>
    <property type="evidence" value="ECO:0007669"/>
    <property type="project" value="TreeGrafter"/>
</dbReference>